<dbReference type="PROSITE" id="PS50045">
    <property type="entry name" value="SIGMA54_INTERACT_4"/>
    <property type="match status" value="1"/>
</dbReference>
<dbReference type="Pfam" id="PF00158">
    <property type="entry name" value="Sigma54_activat"/>
    <property type="match status" value="1"/>
</dbReference>
<protein>
    <submittedName>
        <fullName evidence="8">Sigma-54 dependent DNA-binding response regulator</fullName>
    </submittedName>
</protein>
<dbReference type="SUPFAM" id="SSF52540">
    <property type="entry name" value="P-loop containing nucleoside triphosphate hydrolases"/>
    <property type="match status" value="1"/>
</dbReference>
<sequence length="459" mass="50771">MLPKLLVVDDDHYTRTLIRRLLDKSAEVHVAADGAEARRRFAAEDFNLVLMDQCLPADNGLELLREFRAQRPKMVAILITGFADVRDAVAAVREGLFDYLTKPFEDLEALEAVIGKALEMDGAYREIDVLRTRLAAEAGAPVIVGGSPAMERLLAQVRQVAGLDTTVLLEGESGTGKDVIAKLMHAWSGRSARPFLELNCGGLPETLLESLLFGYEKGAFTGATQATTGYFEKAHGGNLFLDEIADMSPKLQSSLLRVLQDHTFTRIGSTQPRPTDFRLICATNRPLAAEVKAGRFREDLYFRINVIPVRLPPLRERDGDVIRLAVHFLDHFNAKFGKQCGPFSPAAVRAMETCSWRGNVRQLQHCVERLVALHPGGPIDFLHLCPGCDQGGDRRASNCTASGKAIPLGYQDARAEFERDYLRSLFDSAGGNMSEAARLSGIPRQNLYVRMKRWGYVTE</sequence>
<dbReference type="InterPro" id="IPR009057">
    <property type="entry name" value="Homeodomain-like_sf"/>
</dbReference>
<keyword evidence="9" id="KW-1185">Reference proteome</keyword>
<dbReference type="STRING" id="76114.ebA1002"/>
<dbReference type="InterPro" id="IPR027417">
    <property type="entry name" value="P-loop_NTPase"/>
</dbReference>
<dbReference type="Gene3D" id="3.40.50.2300">
    <property type="match status" value="1"/>
</dbReference>
<dbReference type="InterPro" id="IPR002197">
    <property type="entry name" value="HTH_Fis"/>
</dbReference>
<evidence type="ECO:0000256" key="5">
    <source>
        <dbReference type="PROSITE-ProRule" id="PRU00169"/>
    </source>
</evidence>
<keyword evidence="8" id="KW-0238">DNA-binding</keyword>
<dbReference type="SMART" id="SM00448">
    <property type="entry name" value="REC"/>
    <property type="match status" value="1"/>
</dbReference>
<dbReference type="InterPro" id="IPR001789">
    <property type="entry name" value="Sig_transdc_resp-reg_receiver"/>
</dbReference>
<dbReference type="PANTHER" id="PTHR32071:SF81">
    <property type="entry name" value="PROPIONATE CATABOLISM OPERON REGULATORY PROTEIN"/>
    <property type="match status" value="1"/>
</dbReference>
<dbReference type="RefSeq" id="WP_011236382.1">
    <property type="nucleotide sequence ID" value="NC_006513.1"/>
</dbReference>
<dbReference type="HOGENOM" id="CLU_000445_0_6_4"/>
<dbReference type="InterPro" id="IPR003593">
    <property type="entry name" value="AAA+_ATPase"/>
</dbReference>
<dbReference type="GO" id="GO:0005524">
    <property type="term" value="F:ATP binding"/>
    <property type="evidence" value="ECO:0007669"/>
    <property type="project" value="UniProtKB-KW"/>
</dbReference>
<dbReference type="Gene3D" id="1.10.8.60">
    <property type="match status" value="1"/>
</dbReference>
<dbReference type="OrthoDB" id="5288224at2"/>
<keyword evidence="4" id="KW-0804">Transcription</keyword>
<gene>
    <name evidence="8" type="primary">atoC</name>
    <name evidence="8" type="ORF">ebA1002</name>
</gene>
<name>Q5P7Q9_AROAE</name>
<keyword evidence="5" id="KW-0597">Phosphoprotein</keyword>
<evidence type="ECO:0000259" key="6">
    <source>
        <dbReference type="PROSITE" id="PS50045"/>
    </source>
</evidence>
<dbReference type="EMBL" id="CR555306">
    <property type="protein sequence ID" value="CAI06652.1"/>
    <property type="molecule type" value="Genomic_DNA"/>
</dbReference>
<organism evidence="8 9">
    <name type="scientific">Aromatoleum aromaticum (strain DSM 19018 / LMG 30748 / EbN1)</name>
    <name type="common">Azoarcus sp. (strain EbN1)</name>
    <dbReference type="NCBI Taxonomy" id="76114"/>
    <lineage>
        <taxon>Bacteria</taxon>
        <taxon>Pseudomonadati</taxon>
        <taxon>Pseudomonadota</taxon>
        <taxon>Betaproteobacteria</taxon>
        <taxon>Rhodocyclales</taxon>
        <taxon>Rhodocyclaceae</taxon>
        <taxon>Aromatoleum</taxon>
    </lineage>
</organism>
<dbReference type="SUPFAM" id="SSF52172">
    <property type="entry name" value="CheY-like"/>
    <property type="match status" value="1"/>
</dbReference>
<keyword evidence="1" id="KW-0547">Nucleotide-binding</keyword>
<dbReference type="GO" id="GO:0000160">
    <property type="term" value="P:phosphorelay signal transduction system"/>
    <property type="evidence" value="ECO:0007669"/>
    <property type="project" value="InterPro"/>
</dbReference>
<evidence type="ECO:0000313" key="8">
    <source>
        <dbReference type="EMBL" id="CAI06652.1"/>
    </source>
</evidence>
<dbReference type="Proteomes" id="UP000006552">
    <property type="component" value="Chromosome"/>
</dbReference>
<dbReference type="InterPro" id="IPR058031">
    <property type="entry name" value="AAA_lid_NorR"/>
</dbReference>
<dbReference type="CDD" id="cd00009">
    <property type="entry name" value="AAA"/>
    <property type="match status" value="1"/>
</dbReference>
<evidence type="ECO:0000256" key="2">
    <source>
        <dbReference type="ARBA" id="ARBA00022840"/>
    </source>
</evidence>
<dbReference type="Gene3D" id="1.10.10.60">
    <property type="entry name" value="Homeodomain-like"/>
    <property type="match status" value="1"/>
</dbReference>
<feature type="domain" description="Sigma-54 factor interaction" evidence="6">
    <location>
        <begin position="143"/>
        <end position="372"/>
    </location>
</feature>
<dbReference type="PROSITE" id="PS50110">
    <property type="entry name" value="RESPONSE_REGULATORY"/>
    <property type="match status" value="1"/>
</dbReference>
<dbReference type="CDD" id="cd00156">
    <property type="entry name" value="REC"/>
    <property type="match status" value="1"/>
</dbReference>
<evidence type="ECO:0000313" key="9">
    <source>
        <dbReference type="Proteomes" id="UP000006552"/>
    </source>
</evidence>
<proteinExistence type="predicted"/>
<dbReference type="Pfam" id="PF00072">
    <property type="entry name" value="Response_reg"/>
    <property type="match status" value="1"/>
</dbReference>
<dbReference type="Gene3D" id="3.40.50.300">
    <property type="entry name" value="P-loop containing nucleotide triphosphate hydrolases"/>
    <property type="match status" value="1"/>
</dbReference>
<dbReference type="PRINTS" id="PR01590">
    <property type="entry name" value="HTHFIS"/>
</dbReference>
<evidence type="ECO:0000259" key="7">
    <source>
        <dbReference type="PROSITE" id="PS50110"/>
    </source>
</evidence>
<reference evidence="8 9" key="1">
    <citation type="journal article" date="2005" name="Arch. Microbiol.">
        <title>The genome sequence of an anaerobic aromatic-degrading denitrifying bacterium, strain EbN1.</title>
        <authorList>
            <person name="Rabus R."/>
            <person name="Kube M."/>
            <person name="Heider J."/>
            <person name="Beck A."/>
            <person name="Heitmann K."/>
            <person name="Widdel F."/>
            <person name="Reinhardt R."/>
        </authorList>
    </citation>
    <scope>NUCLEOTIDE SEQUENCE [LARGE SCALE GENOMIC DNA]</scope>
    <source>
        <strain evidence="8 9">EbN1</strain>
    </source>
</reference>
<dbReference type="eggNOG" id="COG2204">
    <property type="taxonomic scope" value="Bacteria"/>
</dbReference>
<dbReference type="AlphaFoldDB" id="Q5P7Q9"/>
<dbReference type="SUPFAM" id="SSF46689">
    <property type="entry name" value="Homeodomain-like"/>
    <property type="match status" value="1"/>
</dbReference>
<dbReference type="Pfam" id="PF02954">
    <property type="entry name" value="HTH_8"/>
    <property type="match status" value="1"/>
</dbReference>
<dbReference type="InterPro" id="IPR025662">
    <property type="entry name" value="Sigma_54_int_dom_ATP-bd_1"/>
</dbReference>
<dbReference type="GO" id="GO:0043565">
    <property type="term" value="F:sequence-specific DNA binding"/>
    <property type="evidence" value="ECO:0007669"/>
    <property type="project" value="InterPro"/>
</dbReference>
<evidence type="ECO:0000256" key="4">
    <source>
        <dbReference type="ARBA" id="ARBA00023163"/>
    </source>
</evidence>
<keyword evidence="2" id="KW-0067">ATP-binding</keyword>
<keyword evidence="3" id="KW-0805">Transcription regulation</keyword>
<feature type="domain" description="Response regulatory" evidence="7">
    <location>
        <begin position="4"/>
        <end position="117"/>
    </location>
</feature>
<feature type="modified residue" description="4-aspartylphosphate" evidence="5">
    <location>
        <position position="52"/>
    </location>
</feature>
<accession>Q5P7Q9</accession>
<dbReference type="SMART" id="SM00382">
    <property type="entry name" value="AAA"/>
    <property type="match status" value="1"/>
</dbReference>
<dbReference type="PANTHER" id="PTHR32071">
    <property type="entry name" value="TRANSCRIPTIONAL REGULATORY PROTEIN"/>
    <property type="match status" value="1"/>
</dbReference>
<dbReference type="GO" id="GO:0006355">
    <property type="term" value="P:regulation of DNA-templated transcription"/>
    <property type="evidence" value="ECO:0007669"/>
    <property type="project" value="InterPro"/>
</dbReference>
<dbReference type="InterPro" id="IPR002078">
    <property type="entry name" value="Sigma_54_int"/>
</dbReference>
<dbReference type="InterPro" id="IPR011006">
    <property type="entry name" value="CheY-like_superfamily"/>
</dbReference>
<evidence type="ECO:0000256" key="3">
    <source>
        <dbReference type="ARBA" id="ARBA00023015"/>
    </source>
</evidence>
<dbReference type="KEGG" id="eba:ebA1002"/>
<dbReference type="PROSITE" id="PS00675">
    <property type="entry name" value="SIGMA54_INTERACT_1"/>
    <property type="match status" value="1"/>
</dbReference>
<dbReference type="Pfam" id="PF25601">
    <property type="entry name" value="AAA_lid_14"/>
    <property type="match status" value="1"/>
</dbReference>
<dbReference type="FunFam" id="3.40.50.300:FF:000006">
    <property type="entry name" value="DNA-binding transcriptional regulator NtrC"/>
    <property type="match status" value="1"/>
</dbReference>
<evidence type="ECO:0000256" key="1">
    <source>
        <dbReference type="ARBA" id="ARBA00022741"/>
    </source>
</evidence>